<sequence>MAWWTPNTVNPNALSCNLDDQSQAHIQTAVNSESHLNLSEYINPISDADLFVALQMHPNFPITQVFGQWGPSIGPFDLSAPVPWQDVQLTF</sequence>
<proteinExistence type="predicted"/>
<protein>
    <submittedName>
        <fullName evidence="1">Uncharacterized protein</fullName>
    </submittedName>
</protein>
<dbReference type="AlphaFoldDB" id="A0A9W9EZC2"/>
<reference evidence="1" key="2">
    <citation type="journal article" date="2023" name="IMA Fungus">
        <title>Comparative genomic study of the Penicillium genus elucidates a diverse pangenome and 15 lateral gene transfer events.</title>
        <authorList>
            <person name="Petersen C."/>
            <person name="Sorensen T."/>
            <person name="Nielsen M.R."/>
            <person name="Sondergaard T.E."/>
            <person name="Sorensen J.L."/>
            <person name="Fitzpatrick D.A."/>
            <person name="Frisvad J.C."/>
            <person name="Nielsen K.L."/>
        </authorList>
    </citation>
    <scope>NUCLEOTIDE SEQUENCE</scope>
    <source>
        <strain evidence="1">IBT 30761</strain>
    </source>
</reference>
<dbReference type="GeneID" id="81360927"/>
<evidence type="ECO:0000313" key="1">
    <source>
        <dbReference type="EMBL" id="KAJ5090773.1"/>
    </source>
</evidence>
<gene>
    <name evidence="1" type="ORF">N7532_009457</name>
</gene>
<evidence type="ECO:0000313" key="2">
    <source>
        <dbReference type="Proteomes" id="UP001149074"/>
    </source>
</evidence>
<dbReference type="RefSeq" id="XP_056472754.1">
    <property type="nucleotide sequence ID" value="XM_056621948.1"/>
</dbReference>
<dbReference type="Proteomes" id="UP001149074">
    <property type="component" value="Unassembled WGS sequence"/>
</dbReference>
<reference evidence="1" key="1">
    <citation type="submission" date="2022-11" db="EMBL/GenBank/DDBJ databases">
        <authorList>
            <person name="Petersen C."/>
        </authorList>
    </citation>
    <scope>NUCLEOTIDE SEQUENCE</scope>
    <source>
        <strain evidence="1">IBT 30761</strain>
    </source>
</reference>
<comment type="caution">
    <text evidence="1">The sequence shown here is derived from an EMBL/GenBank/DDBJ whole genome shotgun (WGS) entry which is preliminary data.</text>
</comment>
<dbReference type="EMBL" id="JAPQKI010000009">
    <property type="protein sequence ID" value="KAJ5090773.1"/>
    <property type="molecule type" value="Genomic_DNA"/>
</dbReference>
<accession>A0A9W9EZC2</accession>
<organism evidence="1 2">
    <name type="scientific">Penicillium argentinense</name>
    <dbReference type="NCBI Taxonomy" id="1131581"/>
    <lineage>
        <taxon>Eukaryota</taxon>
        <taxon>Fungi</taxon>
        <taxon>Dikarya</taxon>
        <taxon>Ascomycota</taxon>
        <taxon>Pezizomycotina</taxon>
        <taxon>Eurotiomycetes</taxon>
        <taxon>Eurotiomycetidae</taxon>
        <taxon>Eurotiales</taxon>
        <taxon>Aspergillaceae</taxon>
        <taxon>Penicillium</taxon>
    </lineage>
</organism>
<name>A0A9W9EZC2_9EURO</name>
<keyword evidence="2" id="KW-1185">Reference proteome</keyword>